<organism evidence="1 2">
    <name type="scientific">Paramecium octaurelia</name>
    <dbReference type="NCBI Taxonomy" id="43137"/>
    <lineage>
        <taxon>Eukaryota</taxon>
        <taxon>Sar</taxon>
        <taxon>Alveolata</taxon>
        <taxon>Ciliophora</taxon>
        <taxon>Intramacronucleata</taxon>
        <taxon>Oligohymenophorea</taxon>
        <taxon>Peniculida</taxon>
        <taxon>Parameciidae</taxon>
        <taxon>Paramecium</taxon>
    </lineage>
</organism>
<accession>A0A8S1YIL0</accession>
<proteinExistence type="predicted"/>
<evidence type="ECO:0000313" key="1">
    <source>
        <dbReference type="EMBL" id="CAD8214055.1"/>
    </source>
</evidence>
<evidence type="ECO:0008006" key="3">
    <source>
        <dbReference type="Google" id="ProtNLM"/>
    </source>
</evidence>
<protein>
    <recommendedName>
        <fullName evidence="3">WD40-repeat-containing domain</fullName>
    </recommendedName>
</protein>
<evidence type="ECO:0000313" key="2">
    <source>
        <dbReference type="Proteomes" id="UP000683925"/>
    </source>
</evidence>
<dbReference type="PANTHER" id="PTHR19920">
    <property type="entry name" value="WD40 PROTEIN CIAO1"/>
    <property type="match status" value="1"/>
</dbReference>
<name>A0A8S1YIL0_PAROT</name>
<dbReference type="AlphaFoldDB" id="A0A8S1YIL0"/>
<dbReference type="OrthoDB" id="10478266at2759"/>
<dbReference type="GO" id="GO:0016226">
    <property type="term" value="P:iron-sulfur cluster assembly"/>
    <property type="evidence" value="ECO:0007669"/>
    <property type="project" value="TreeGrafter"/>
</dbReference>
<comment type="caution">
    <text evidence="1">The sequence shown here is derived from an EMBL/GenBank/DDBJ whole genome shotgun (WGS) entry which is preliminary data.</text>
</comment>
<dbReference type="Proteomes" id="UP000683925">
    <property type="component" value="Unassembled WGS sequence"/>
</dbReference>
<dbReference type="EMBL" id="CAJJDP010000170">
    <property type="protein sequence ID" value="CAD8214055.1"/>
    <property type="molecule type" value="Genomic_DNA"/>
</dbReference>
<dbReference type="GO" id="GO:0097361">
    <property type="term" value="C:cytosolic [4Fe-4S] assembly targeting complex"/>
    <property type="evidence" value="ECO:0007669"/>
    <property type="project" value="TreeGrafter"/>
</dbReference>
<keyword evidence="2" id="KW-1185">Reference proteome</keyword>
<dbReference type="PANTHER" id="PTHR19920:SF0">
    <property type="entry name" value="CYTOSOLIC IRON-SULFUR PROTEIN ASSEMBLY PROTEIN CIAO1-RELATED"/>
    <property type="match status" value="1"/>
</dbReference>
<sequence length="234" mass="28389">MMKYHYFIIQQIKVQKYEILRSVHLQENKSQCKIIAFNNNSSIIAMDLSNKIKMYRFNKGQLHLLQVIDLLEVNQITHLQFLKQSNQFVLGSEFGDVMLWYGNENLYYTYQFIRRRNIWEFEDLIIQSRGKAFKFYEKQQNWNCTQKIQTQSKIMCYSINQSSNMLVSACQDHVEIFKIEKKQLWMLIQTIHLDQWGYRICIFEDDFFAFQPNQIIVQQFNILSLQILMFHLFE</sequence>
<reference evidence="1" key="1">
    <citation type="submission" date="2021-01" db="EMBL/GenBank/DDBJ databases">
        <authorList>
            <consortium name="Genoscope - CEA"/>
            <person name="William W."/>
        </authorList>
    </citation>
    <scope>NUCLEOTIDE SEQUENCE</scope>
</reference>
<gene>
    <name evidence="1" type="ORF">POCTA_138.1.T1670027</name>
</gene>